<accession>C5BYB0</accession>
<reference evidence="5 6" key="1">
    <citation type="journal article" date="2009" name="Stand. Genomic Sci.">
        <title>Complete genome sequence of Beutenbergia cavernae type strain (HKI 0122).</title>
        <authorList>
            <person name="Land M."/>
            <person name="Pukall R."/>
            <person name="Abt B."/>
            <person name="Goker M."/>
            <person name="Rohde M."/>
            <person name="Glavina Del Rio T."/>
            <person name="Tice H."/>
            <person name="Copeland A."/>
            <person name="Cheng J.F."/>
            <person name="Lucas S."/>
            <person name="Chen F."/>
            <person name="Nolan M."/>
            <person name="Bruce D."/>
            <person name="Goodwin L."/>
            <person name="Pitluck S."/>
            <person name="Ivanova N."/>
            <person name="Mavromatis K."/>
            <person name="Ovchinnikova G."/>
            <person name="Pati A."/>
            <person name="Chen A."/>
            <person name="Palaniappan K."/>
            <person name="Hauser L."/>
            <person name="Chang Y.J."/>
            <person name="Jefferies C.C."/>
            <person name="Saunders E."/>
            <person name="Brettin T."/>
            <person name="Detter J.C."/>
            <person name="Han C."/>
            <person name="Chain P."/>
            <person name="Bristow J."/>
            <person name="Eisen J.A."/>
            <person name="Markowitz V."/>
            <person name="Hugenholtz P."/>
            <person name="Kyrpides N.C."/>
            <person name="Klenk H.P."/>
            <person name="Lapidus A."/>
        </authorList>
    </citation>
    <scope>NUCLEOTIDE SEQUENCE [LARGE SCALE GENOMIC DNA]</scope>
    <source>
        <strain evidence="6">ATCC BAA-8 / DSM 12333 / NBRC 16432</strain>
    </source>
</reference>
<dbReference type="InterPro" id="IPR048389">
    <property type="entry name" value="YciQ-like_C"/>
</dbReference>
<keyword evidence="2" id="KW-0472">Membrane</keyword>
<protein>
    <recommendedName>
        <fullName evidence="7">DUF2207 domain-containing protein</fullName>
    </recommendedName>
</protein>
<dbReference type="RefSeq" id="WP_015883250.1">
    <property type="nucleotide sequence ID" value="NC_012669.1"/>
</dbReference>
<dbReference type="InterPro" id="IPR006311">
    <property type="entry name" value="TAT_signal"/>
</dbReference>
<dbReference type="Proteomes" id="UP000007962">
    <property type="component" value="Chromosome"/>
</dbReference>
<keyword evidence="6" id="KW-1185">Reference proteome</keyword>
<feature type="transmembrane region" description="Helical" evidence="2">
    <location>
        <begin position="262"/>
        <end position="284"/>
    </location>
</feature>
<evidence type="ECO:0008006" key="7">
    <source>
        <dbReference type="Google" id="ProtNLM"/>
    </source>
</evidence>
<feature type="transmembrane region" description="Helical" evidence="2">
    <location>
        <begin position="449"/>
        <end position="471"/>
    </location>
</feature>
<evidence type="ECO:0000256" key="1">
    <source>
        <dbReference type="SAM" id="MobiDB-lite"/>
    </source>
</evidence>
<feature type="transmembrane region" description="Helical" evidence="2">
    <location>
        <begin position="477"/>
        <end position="496"/>
    </location>
</feature>
<dbReference type="HOGENOM" id="CLU_015045_0_0_11"/>
<dbReference type="EMBL" id="CP001618">
    <property type="protein sequence ID" value="ACQ81010.1"/>
    <property type="molecule type" value="Genomic_DNA"/>
</dbReference>
<evidence type="ECO:0000256" key="2">
    <source>
        <dbReference type="SAM" id="Phobius"/>
    </source>
</evidence>
<evidence type="ECO:0000259" key="4">
    <source>
        <dbReference type="Pfam" id="PF20990"/>
    </source>
</evidence>
<gene>
    <name evidence="5" type="ordered locus">Bcav_2765</name>
</gene>
<evidence type="ECO:0000259" key="3">
    <source>
        <dbReference type="Pfam" id="PF09972"/>
    </source>
</evidence>
<dbReference type="AlphaFoldDB" id="C5BYB0"/>
<dbReference type="Pfam" id="PF09972">
    <property type="entry name" value="DUF2207"/>
    <property type="match status" value="1"/>
</dbReference>
<dbReference type="OrthoDB" id="143710at2"/>
<dbReference type="KEGG" id="bcv:Bcav_2765"/>
<feature type="domain" description="DUF2207" evidence="3">
    <location>
        <begin position="51"/>
        <end position="241"/>
    </location>
</feature>
<organism evidence="5 6">
    <name type="scientific">Beutenbergia cavernae (strain ATCC BAA-8 / DSM 12333 / CCUG 43141 / JCM 11478 / NBRC 16432 / NCIMB 13614 / HKI 0122)</name>
    <dbReference type="NCBI Taxonomy" id="471853"/>
    <lineage>
        <taxon>Bacteria</taxon>
        <taxon>Bacillati</taxon>
        <taxon>Actinomycetota</taxon>
        <taxon>Actinomycetes</taxon>
        <taxon>Micrococcales</taxon>
        <taxon>Beutenbergiaceae</taxon>
        <taxon>Beutenbergia</taxon>
    </lineage>
</organism>
<feature type="compositionally biased region" description="Gly residues" evidence="1">
    <location>
        <begin position="610"/>
        <end position="634"/>
    </location>
</feature>
<keyword evidence="2" id="KW-1133">Transmembrane helix</keyword>
<name>C5BYB0_BEUC1</name>
<keyword evidence="2" id="KW-0812">Transmembrane</keyword>
<dbReference type="Pfam" id="PF20990">
    <property type="entry name" value="DUF2207_C"/>
    <property type="match status" value="1"/>
</dbReference>
<dbReference type="PROSITE" id="PS51318">
    <property type="entry name" value="TAT"/>
    <property type="match status" value="1"/>
</dbReference>
<proteinExistence type="predicted"/>
<sequence length="634" mass="65169">MTGSSAGLASGRRAPGRRGIGRLAATAALVVGGIALLAPGAQAEENGEDWEITRYDVTADAAADGAIDVTLDLDFDFGDEAGHGPYVTIGVLQEIPDDPDHYRRFEVTDLTASSPSGAPADVRTETDDGVLGIFVGDENETVEGVQSYVISYTIHGIVNPASVTGGPDAVYWNVVGQQWEIPLSDVSVTFTGPGEPDDVACYRGGVGSTTPCAGVEAQGATTVFSEDSLAPGAGMTIALDWPAGTFDAPDPDLVPRRTWSNAFGVTPATGGLAVGIAAVGSVLVGTAARRKGRDEVYSGLTPGLEPVPGVDDGVAKRRGTAPVAVQFSPPDGVRPGEMGTLADEVANPRDVTATIVDLAVHGYLRISEADRDEGGKPTDWRLERLDRSRDDLVGYERDLDAAIFSGRAEVSLAELRTTFASSMAAAQSGLYAEVVERGWFRRSPQAERVAWYVLGGVLTVLGLVGTAVLAASVGWGLVGLGILVVGIVTLACAHAMPARTASGSAVLAQTRGFELYLRTAEANQIRFSEGEDLFSRYLPYAIAFGVAERWAKVFADLAAAGRAVPDPTWYVGAHPYGAAYAGAWASGGFTDSLKAFSTTTTSAITAPTPGSGGSSGTGGGFSGGGASGGGGGGW</sequence>
<dbReference type="STRING" id="471853.Bcav_2765"/>
<dbReference type="InterPro" id="IPR018702">
    <property type="entry name" value="DUF2207"/>
</dbReference>
<evidence type="ECO:0000313" key="6">
    <source>
        <dbReference type="Proteomes" id="UP000007962"/>
    </source>
</evidence>
<dbReference type="eggNOG" id="COG4907">
    <property type="taxonomic scope" value="Bacteria"/>
</dbReference>
<feature type="region of interest" description="Disordered" evidence="1">
    <location>
        <begin position="604"/>
        <end position="634"/>
    </location>
</feature>
<feature type="domain" description="Predicted membrane protein YciQ-like C-terminal" evidence="4">
    <location>
        <begin position="327"/>
        <end position="554"/>
    </location>
</feature>
<evidence type="ECO:0000313" key="5">
    <source>
        <dbReference type="EMBL" id="ACQ81010.1"/>
    </source>
</evidence>